<evidence type="ECO:0000313" key="1">
    <source>
        <dbReference type="EMBL" id="CAF1226017.1"/>
    </source>
</evidence>
<dbReference type="Proteomes" id="UP000681722">
    <property type="component" value="Unassembled WGS sequence"/>
</dbReference>
<reference evidence="1" key="1">
    <citation type="submission" date="2021-02" db="EMBL/GenBank/DDBJ databases">
        <authorList>
            <person name="Nowell W R."/>
        </authorList>
    </citation>
    <scope>NUCLEOTIDE SEQUENCE</scope>
</reference>
<dbReference type="EMBL" id="CAJOBC010009479">
    <property type="protein sequence ID" value="CAF3988941.1"/>
    <property type="molecule type" value="Genomic_DNA"/>
</dbReference>
<keyword evidence="3" id="KW-1185">Reference proteome</keyword>
<name>A0A814Y9V0_9BILA</name>
<dbReference type="SUPFAM" id="SSF49562">
    <property type="entry name" value="C2 domain (Calcium/lipid-binding domain, CaLB)"/>
    <property type="match status" value="1"/>
</dbReference>
<dbReference type="InterPro" id="IPR035892">
    <property type="entry name" value="C2_domain_sf"/>
</dbReference>
<protein>
    <submittedName>
        <fullName evidence="1">Uncharacterized protein</fullName>
    </submittedName>
</protein>
<organism evidence="1 3">
    <name type="scientific">Didymodactylos carnosus</name>
    <dbReference type="NCBI Taxonomy" id="1234261"/>
    <lineage>
        <taxon>Eukaryota</taxon>
        <taxon>Metazoa</taxon>
        <taxon>Spiralia</taxon>
        <taxon>Gnathifera</taxon>
        <taxon>Rotifera</taxon>
        <taxon>Eurotatoria</taxon>
        <taxon>Bdelloidea</taxon>
        <taxon>Philodinida</taxon>
        <taxon>Philodinidae</taxon>
        <taxon>Didymodactylos</taxon>
    </lineage>
</organism>
<sequence length="82" mass="9162">MTSPASANSKNDNGRLTAVVHFAQNVPPDRFGQPDPYVQLIFNEESHGKAVTRPDYVHCILPLEFFGQTEKHAWLLNARLSA</sequence>
<dbReference type="EMBL" id="CAJNOQ010009475">
    <property type="protein sequence ID" value="CAF1226017.1"/>
    <property type="molecule type" value="Genomic_DNA"/>
</dbReference>
<comment type="caution">
    <text evidence="1">The sequence shown here is derived from an EMBL/GenBank/DDBJ whole genome shotgun (WGS) entry which is preliminary data.</text>
</comment>
<accession>A0A814Y9V0</accession>
<evidence type="ECO:0000313" key="3">
    <source>
        <dbReference type="Proteomes" id="UP000663829"/>
    </source>
</evidence>
<gene>
    <name evidence="1" type="ORF">GPM918_LOCUS24930</name>
    <name evidence="2" type="ORF">SRO942_LOCUS24934</name>
</gene>
<evidence type="ECO:0000313" key="2">
    <source>
        <dbReference type="EMBL" id="CAF3988941.1"/>
    </source>
</evidence>
<dbReference type="AlphaFoldDB" id="A0A814Y9V0"/>
<dbReference type="Proteomes" id="UP000663829">
    <property type="component" value="Unassembled WGS sequence"/>
</dbReference>
<proteinExistence type="predicted"/>